<dbReference type="GeneID" id="92070476"/>
<evidence type="ECO:0008006" key="3">
    <source>
        <dbReference type="Google" id="ProtNLM"/>
    </source>
</evidence>
<dbReference type="Gene3D" id="3.30.710.10">
    <property type="entry name" value="Potassium Channel Kv1.1, Chain A"/>
    <property type="match status" value="1"/>
</dbReference>
<keyword evidence="2" id="KW-1185">Reference proteome</keyword>
<proteinExistence type="predicted"/>
<name>A0ABR1QXV6_9PEZI</name>
<dbReference type="EMBL" id="JAQQWE010000001">
    <property type="protein sequence ID" value="KAK7966915.1"/>
    <property type="molecule type" value="Genomic_DNA"/>
</dbReference>
<dbReference type="SUPFAM" id="SSF54695">
    <property type="entry name" value="POZ domain"/>
    <property type="match status" value="1"/>
</dbReference>
<organism evidence="1 2">
    <name type="scientific">Apiospora aurea</name>
    <dbReference type="NCBI Taxonomy" id="335848"/>
    <lineage>
        <taxon>Eukaryota</taxon>
        <taxon>Fungi</taxon>
        <taxon>Dikarya</taxon>
        <taxon>Ascomycota</taxon>
        <taxon>Pezizomycotina</taxon>
        <taxon>Sordariomycetes</taxon>
        <taxon>Xylariomycetidae</taxon>
        <taxon>Amphisphaeriales</taxon>
        <taxon>Apiosporaceae</taxon>
        <taxon>Apiospora</taxon>
    </lineage>
</organism>
<dbReference type="RefSeq" id="XP_066706307.1">
    <property type="nucleotide sequence ID" value="XM_066837414.1"/>
</dbReference>
<gene>
    <name evidence="1" type="ORF">PG986_001192</name>
</gene>
<sequence>MGKKRLATEISGEGNHDHGTNGGVEVKCCEAPETMVLDPDGDVTIKINCPRCAEVRCFQASSHMLSLASTVFAKMLGPDFKEGHQLRKDGRVTVTLHDDDPDATERVLCALHYHPNATTAAVDVERLVPMALFCDKYDCCRALAPWVLHWCKVFTEISVAEAGYMLLAAYLFRASNFYDISSKIAGHLPPTFAALWKRLEKMSPLPQKLIGSNPFPYGSPLLTSDR</sequence>
<comment type="caution">
    <text evidence="1">The sequence shown here is derived from an EMBL/GenBank/DDBJ whole genome shotgun (WGS) entry which is preliminary data.</text>
</comment>
<evidence type="ECO:0000313" key="2">
    <source>
        <dbReference type="Proteomes" id="UP001391051"/>
    </source>
</evidence>
<protein>
    <recommendedName>
        <fullName evidence="3">BTB domain-containing protein</fullName>
    </recommendedName>
</protein>
<dbReference type="InterPro" id="IPR011333">
    <property type="entry name" value="SKP1/BTB/POZ_sf"/>
</dbReference>
<accession>A0ABR1QXV6</accession>
<reference evidence="1 2" key="1">
    <citation type="submission" date="2023-01" db="EMBL/GenBank/DDBJ databases">
        <title>Analysis of 21 Apiospora genomes using comparative genomics revels a genus with tremendous synthesis potential of carbohydrate active enzymes and secondary metabolites.</title>
        <authorList>
            <person name="Sorensen T."/>
        </authorList>
    </citation>
    <scope>NUCLEOTIDE SEQUENCE [LARGE SCALE GENOMIC DNA]</scope>
    <source>
        <strain evidence="1 2">CBS 24483</strain>
    </source>
</reference>
<evidence type="ECO:0000313" key="1">
    <source>
        <dbReference type="EMBL" id="KAK7966915.1"/>
    </source>
</evidence>
<dbReference type="CDD" id="cd18186">
    <property type="entry name" value="BTB_POZ_ZBTB_KLHL-like"/>
    <property type="match status" value="1"/>
</dbReference>
<dbReference type="Proteomes" id="UP001391051">
    <property type="component" value="Unassembled WGS sequence"/>
</dbReference>